<gene>
    <name evidence="3" type="ORF">SAMN04487940_102183</name>
</gene>
<feature type="transmembrane region" description="Helical" evidence="1">
    <location>
        <begin position="163"/>
        <end position="182"/>
    </location>
</feature>
<keyword evidence="2" id="KW-0732">Signal</keyword>
<accession>A0A975W7G5</accession>
<keyword evidence="1" id="KW-1133">Transmembrane helix</keyword>
<proteinExistence type="predicted"/>
<keyword evidence="1" id="KW-0472">Membrane</keyword>
<feature type="transmembrane region" description="Helical" evidence="1">
    <location>
        <begin position="46"/>
        <end position="66"/>
    </location>
</feature>
<feature type="chain" id="PRO_5037425605" description="Tryptophan-rich sensory protein" evidence="2">
    <location>
        <begin position="23"/>
        <end position="237"/>
    </location>
</feature>
<sequence>MTRALAILLFAAAIAFALGPFAAPGFNGFDAGQFPVPQENPPAQPAGYAFAIWGPIYVWLILGAGFQLLRRHDAPDWAPMRLPLIVSLVVGAPWLAVAQVSPLWATLLIWVMWGGAVLALLRAPVRDGAFGHWPVGLYAGWLTAASCVSLALLLAGYGVTDALLAALLTLPLAVVLAGGVILHRPDAPGFPIAVIWALIGVLVANWQDGPVAVLVVVIIGALALAGLAVLRRAQPTG</sequence>
<feature type="transmembrane region" description="Helical" evidence="1">
    <location>
        <begin position="189"/>
        <end position="206"/>
    </location>
</feature>
<dbReference type="GeneID" id="80817050"/>
<feature type="signal peptide" evidence="2">
    <location>
        <begin position="1"/>
        <end position="22"/>
    </location>
</feature>
<name>A0A975W7G5_9RHOB</name>
<feature type="transmembrane region" description="Helical" evidence="1">
    <location>
        <begin position="78"/>
        <end position="97"/>
    </location>
</feature>
<evidence type="ECO:0000313" key="4">
    <source>
        <dbReference type="Proteomes" id="UP000182932"/>
    </source>
</evidence>
<evidence type="ECO:0008006" key="5">
    <source>
        <dbReference type="Google" id="ProtNLM"/>
    </source>
</evidence>
<keyword evidence="1" id="KW-0812">Transmembrane</keyword>
<feature type="transmembrane region" description="Helical" evidence="1">
    <location>
        <begin position="103"/>
        <end position="123"/>
    </location>
</feature>
<evidence type="ECO:0000256" key="1">
    <source>
        <dbReference type="SAM" id="Phobius"/>
    </source>
</evidence>
<protein>
    <recommendedName>
        <fullName evidence="5">Tryptophan-rich sensory protein</fullName>
    </recommendedName>
</protein>
<feature type="transmembrane region" description="Helical" evidence="1">
    <location>
        <begin position="212"/>
        <end position="230"/>
    </location>
</feature>
<evidence type="ECO:0000313" key="3">
    <source>
        <dbReference type="EMBL" id="SEI84688.1"/>
    </source>
</evidence>
<reference evidence="3 4" key="1">
    <citation type="submission" date="2016-10" db="EMBL/GenBank/DDBJ databases">
        <authorList>
            <person name="Varghese N."/>
            <person name="Submissions S."/>
        </authorList>
    </citation>
    <scope>NUCLEOTIDE SEQUENCE [LARGE SCALE GENOMIC DNA]</scope>
    <source>
        <strain evidence="3 4">FF3</strain>
    </source>
</reference>
<evidence type="ECO:0000256" key="2">
    <source>
        <dbReference type="SAM" id="SignalP"/>
    </source>
</evidence>
<feature type="transmembrane region" description="Helical" evidence="1">
    <location>
        <begin position="135"/>
        <end position="157"/>
    </location>
</feature>
<dbReference type="EMBL" id="FNYY01000002">
    <property type="protein sequence ID" value="SEI84688.1"/>
    <property type="molecule type" value="Genomic_DNA"/>
</dbReference>
<dbReference type="Proteomes" id="UP000182932">
    <property type="component" value="Unassembled WGS sequence"/>
</dbReference>
<organism evidence="3 4">
    <name type="scientific">Marinovum algicola</name>
    <dbReference type="NCBI Taxonomy" id="42444"/>
    <lineage>
        <taxon>Bacteria</taxon>
        <taxon>Pseudomonadati</taxon>
        <taxon>Pseudomonadota</taxon>
        <taxon>Alphaproteobacteria</taxon>
        <taxon>Rhodobacterales</taxon>
        <taxon>Roseobacteraceae</taxon>
        <taxon>Marinovum</taxon>
    </lineage>
</organism>
<comment type="caution">
    <text evidence="3">The sequence shown here is derived from an EMBL/GenBank/DDBJ whole genome shotgun (WGS) entry which is preliminary data.</text>
</comment>
<keyword evidence="4" id="KW-1185">Reference proteome</keyword>
<dbReference type="RefSeq" id="WP_074835075.1">
    <property type="nucleotide sequence ID" value="NZ_CATLTK010000043.1"/>
</dbReference>
<dbReference type="AlphaFoldDB" id="A0A975W7G5"/>